<evidence type="ECO:0000256" key="1">
    <source>
        <dbReference type="SAM" id="MobiDB-lite"/>
    </source>
</evidence>
<feature type="compositionally biased region" description="Basic and acidic residues" evidence="1">
    <location>
        <begin position="379"/>
        <end position="402"/>
    </location>
</feature>
<dbReference type="EMBL" id="DQ866846">
    <property type="protein sequence ID" value="ABJ96307.1"/>
    <property type="molecule type" value="Genomic_DNA"/>
</dbReference>
<name>A4ZHR7_MYCS2</name>
<feature type="region of interest" description="Disordered" evidence="1">
    <location>
        <begin position="1"/>
        <end position="29"/>
    </location>
</feature>
<feature type="compositionally biased region" description="Basic and acidic residues" evidence="1">
    <location>
        <begin position="409"/>
        <end position="426"/>
    </location>
</feature>
<dbReference type="AlphaFoldDB" id="A4ZHR7"/>
<sequence length="681" mass="72079">MRGHQPRGHGVARPLGTPHISCTADDPVRGERVGDEFGDLEVQRAPAEQHHEVDLAQITGRGDGPQCPQRVDDEHPLLGGAAHGPDALQRMPRGYRGHAVVRERDDPCERRCRQRLLEELDGAVLQADVEEALGLAQRVPLDVLGEFQVVQSEFGVDQFGHQIARAREVHGVDGAVGLDQGCVGGSAAEIEHHEWLVGARCGQRAQHRHLGLHATDLDVGAGRAGGTQTVADRVGHRAHTAFLGAHHGRQRDGVLQRDLAGHAAANLLRHKGVDGQQILDAHVGGVVLGQVGHALAHVGDHAAGVGAGFADDVGERGDALDGGHDLDGPAGHVDRGLPPFPAQLKGSRGDGPVGDVACRRAHHDRRPVAGQGAGHRRDHLGGRGVEVEDRGETERVGQRADRLAGPGDLDGREHAERDRVDARNLVDDGDPGVEAVDHQHGVVVAEDRCGHLDTAACGRVDRVRGGLEVDAFRDDDDHPRVEPGTRIGFGQRVERDRGPDAESATAGGARIVPDHRRLGDDGLGDGLHREPADHRGGLVEQDDVEFGGRDPGLGESARHRGRDAVDVLGCALDPGRRGQRRAEEPHRTVRFDRRGAGLGGRVTDVDADNGKCHQVPSASATPNCGTTSTGFACLTTCSVSLRCSSAALACQRGRAIWSLSVGTGSGDSPFAYCAALDPMDR</sequence>
<accession>A4ZHR7</accession>
<feature type="region of interest" description="Disordered" evidence="1">
    <location>
        <begin position="362"/>
        <end position="430"/>
    </location>
</feature>
<feature type="compositionally biased region" description="Basic and acidic residues" evidence="1">
    <location>
        <begin position="512"/>
        <end position="537"/>
    </location>
</feature>
<feature type="region of interest" description="Disordered" evidence="1">
    <location>
        <begin position="474"/>
        <end position="560"/>
    </location>
</feature>
<reference evidence="2" key="1">
    <citation type="journal article" date="2006" name="Nucleic Acids Res.">
        <title>ICDS database: interrupted CoDing sequences in prokaryotic genomes.</title>
        <authorList>
            <person name="Perrodou E."/>
            <person name="Deshayes C."/>
            <person name="Muller J."/>
            <person name="Schaeffer C."/>
            <person name="Van Dorsselaer A."/>
            <person name="Ripp R."/>
            <person name="Poch O."/>
            <person name="Reyrat J.M."/>
            <person name="Lecompte O."/>
        </authorList>
    </citation>
    <scope>NUCLEOTIDE SEQUENCE</scope>
    <source>
        <strain evidence="2">Mc2155</strain>
    </source>
</reference>
<proteinExistence type="predicted"/>
<feature type="compositionally biased region" description="Basic and acidic residues" evidence="1">
    <location>
        <begin position="474"/>
        <end position="483"/>
    </location>
</feature>
<protein>
    <submittedName>
        <fullName evidence="2">Putative transcriptional regulator</fullName>
    </submittedName>
</protein>
<organism evidence="2">
    <name type="scientific">Mycolicibacterium smegmatis (strain ATCC 700084 / mc(2)155)</name>
    <name type="common">Mycobacterium smegmatis</name>
    <dbReference type="NCBI Taxonomy" id="246196"/>
    <lineage>
        <taxon>Bacteria</taxon>
        <taxon>Bacillati</taxon>
        <taxon>Actinomycetota</taxon>
        <taxon>Actinomycetes</taxon>
        <taxon>Mycobacteriales</taxon>
        <taxon>Mycobacteriaceae</taxon>
        <taxon>Mycolicibacterium</taxon>
    </lineage>
</organism>
<dbReference type="KEGG" id="msg:MSMEI_1512"/>
<reference evidence="2" key="2">
    <citation type="journal article" date="2007" name="Genome Biol.">
        <title>Interrupted coding sequences in Mycobacterium smegmatis: authentic mutations or sequencing errors?</title>
        <authorList>
            <person name="Deshayes C."/>
            <person name="Perrodou E."/>
            <person name="Gallien S."/>
            <person name="Euphrasie D."/>
            <person name="Schaeffer C."/>
            <person name="Van-Dorsselaer A."/>
            <person name="Poch O."/>
            <person name="Lecompte O."/>
            <person name="Reyrat J.M."/>
        </authorList>
    </citation>
    <scope>NUCLEOTIDE SEQUENCE</scope>
    <source>
        <strain evidence="2">Mc2155</strain>
    </source>
</reference>
<gene>
    <name evidence="2" type="ORF">MSMEG1547</name>
</gene>
<evidence type="ECO:0000313" key="2">
    <source>
        <dbReference type="EMBL" id="ABJ96307.1"/>
    </source>
</evidence>